<dbReference type="Gene3D" id="3.40.50.1470">
    <property type="entry name" value="Peptidyl-tRNA hydrolase"/>
    <property type="match status" value="1"/>
</dbReference>
<evidence type="ECO:0000256" key="6">
    <source>
        <dbReference type="ARBA" id="ARBA00050038"/>
    </source>
</evidence>
<proteinExistence type="inferred from homology"/>
<name>A0A0G0BRD3_9BACT</name>
<dbReference type="InterPro" id="IPR001328">
    <property type="entry name" value="Pept_tRNA_hydro"/>
</dbReference>
<reference evidence="9 10" key="1">
    <citation type="journal article" date="2015" name="Nature">
        <title>rRNA introns, odd ribosomes, and small enigmatic genomes across a large radiation of phyla.</title>
        <authorList>
            <person name="Brown C.T."/>
            <person name="Hug L.A."/>
            <person name="Thomas B.C."/>
            <person name="Sharon I."/>
            <person name="Castelle C.J."/>
            <person name="Singh A."/>
            <person name="Wilkins M.J."/>
            <person name="Williams K.H."/>
            <person name="Banfield J.F."/>
        </authorList>
    </citation>
    <scope>NUCLEOTIDE SEQUENCE [LARGE SCALE GENOMIC DNA]</scope>
</reference>
<dbReference type="GO" id="GO:0000049">
    <property type="term" value="F:tRNA binding"/>
    <property type="evidence" value="ECO:0007669"/>
    <property type="project" value="UniProtKB-KW"/>
</dbReference>
<dbReference type="AlphaFoldDB" id="A0A0G0BRD3"/>
<organism evidence="9 10">
    <name type="scientific">Candidatus Roizmanbacteria bacterium GW2011_GWC2_35_12</name>
    <dbReference type="NCBI Taxonomy" id="1618485"/>
    <lineage>
        <taxon>Bacteria</taxon>
        <taxon>Candidatus Roizmaniibacteriota</taxon>
    </lineage>
</organism>
<dbReference type="CDD" id="cd00462">
    <property type="entry name" value="PTH"/>
    <property type="match status" value="1"/>
</dbReference>
<comment type="catalytic activity">
    <reaction evidence="7">
        <text>an N-acyl-L-alpha-aminoacyl-tRNA + H2O = an N-acyl-L-amino acid + a tRNA + H(+)</text>
        <dbReference type="Rhea" id="RHEA:54448"/>
        <dbReference type="Rhea" id="RHEA-COMP:10123"/>
        <dbReference type="Rhea" id="RHEA-COMP:13883"/>
        <dbReference type="ChEBI" id="CHEBI:15377"/>
        <dbReference type="ChEBI" id="CHEBI:15378"/>
        <dbReference type="ChEBI" id="CHEBI:59874"/>
        <dbReference type="ChEBI" id="CHEBI:78442"/>
        <dbReference type="ChEBI" id="CHEBI:138191"/>
        <dbReference type="EC" id="3.1.1.29"/>
    </reaction>
</comment>
<dbReference type="PATRIC" id="fig|1618485.3.peg.848"/>
<comment type="caution">
    <text evidence="9">The sequence shown here is derived from an EMBL/GenBank/DDBJ whole genome shotgun (WGS) entry which is preliminary data.</text>
</comment>
<dbReference type="EMBL" id="LBPX01000036">
    <property type="protein sequence ID" value="KKP66216.1"/>
    <property type="molecule type" value="Genomic_DNA"/>
</dbReference>
<evidence type="ECO:0000313" key="9">
    <source>
        <dbReference type="EMBL" id="KKP66216.1"/>
    </source>
</evidence>
<accession>A0A0G0BRD3</accession>
<evidence type="ECO:0000313" key="10">
    <source>
        <dbReference type="Proteomes" id="UP000034127"/>
    </source>
</evidence>
<evidence type="ECO:0000256" key="2">
    <source>
        <dbReference type="ARBA" id="ARBA00022555"/>
    </source>
</evidence>
<dbReference type="GO" id="GO:0004045">
    <property type="term" value="F:peptidyl-tRNA hydrolase activity"/>
    <property type="evidence" value="ECO:0007669"/>
    <property type="project" value="UniProtKB-EC"/>
</dbReference>
<dbReference type="PANTHER" id="PTHR17224">
    <property type="entry name" value="PEPTIDYL-TRNA HYDROLASE"/>
    <property type="match status" value="1"/>
</dbReference>
<dbReference type="Pfam" id="PF01195">
    <property type="entry name" value="Pept_tRNA_hydro"/>
    <property type="match status" value="1"/>
</dbReference>
<gene>
    <name evidence="9" type="ORF">UR63_C0036G0011</name>
</gene>
<keyword evidence="3 7" id="KW-0378">Hydrolase</keyword>
<dbReference type="InterPro" id="IPR036416">
    <property type="entry name" value="Pept_tRNA_hydro_sf"/>
</dbReference>
<dbReference type="PANTHER" id="PTHR17224:SF1">
    <property type="entry name" value="PEPTIDYL-TRNA HYDROLASE"/>
    <property type="match status" value="1"/>
</dbReference>
<keyword evidence="4" id="KW-0694">RNA-binding</keyword>
<evidence type="ECO:0000256" key="3">
    <source>
        <dbReference type="ARBA" id="ARBA00022801"/>
    </source>
</evidence>
<evidence type="ECO:0000256" key="8">
    <source>
        <dbReference type="RuleBase" id="RU004320"/>
    </source>
</evidence>
<evidence type="ECO:0000256" key="7">
    <source>
        <dbReference type="RuleBase" id="RU000673"/>
    </source>
</evidence>
<dbReference type="NCBIfam" id="TIGR00447">
    <property type="entry name" value="pth"/>
    <property type="match status" value="1"/>
</dbReference>
<dbReference type="SUPFAM" id="SSF53178">
    <property type="entry name" value="Peptidyl-tRNA hydrolase-like"/>
    <property type="match status" value="1"/>
</dbReference>
<comment type="similarity">
    <text evidence="5 8">Belongs to the PTH family.</text>
</comment>
<evidence type="ECO:0000256" key="5">
    <source>
        <dbReference type="ARBA" id="ARBA00038063"/>
    </source>
</evidence>
<dbReference type="InterPro" id="IPR018171">
    <property type="entry name" value="Pept_tRNA_hydro_CS"/>
</dbReference>
<evidence type="ECO:0000256" key="4">
    <source>
        <dbReference type="ARBA" id="ARBA00022884"/>
    </source>
</evidence>
<dbReference type="Proteomes" id="UP000034127">
    <property type="component" value="Unassembled WGS sequence"/>
</dbReference>
<protein>
    <recommendedName>
        <fullName evidence="6 7">Peptidyl-tRNA hydrolase</fullName>
        <ecNumber evidence="1 7">3.1.1.29</ecNumber>
    </recommendedName>
</protein>
<sequence>MKLIVGLGNPGEKYKNNRHNVGFQFVDYLIENLQISNNKSQITNKSQILNCNFKKDKYLDSEFLIINSKLILAKPTTFMNKSGGAVRKLIGNWKLEIGNLIIAHDDLDIPFGKFHIQVGVGPELHNGIESIENHLRNRDFLRIRVGVDNRIPERKIDGETYVLSNFTQEEFTKLNSEIFPKIIDQLKLSHQIS</sequence>
<evidence type="ECO:0000256" key="1">
    <source>
        <dbReference type="ARBA" id="ARBA00013260"/>
    </source>
</evidence>
<dbReference type="PROSITE" id="PS01195">
    <property type="entry name" value="PEPT_TRNA_HYDROL_1"/>
    <property type="match status" value="1"/>
</dbReference>
<dbReference type="EC" id="3.1.1.29" evidence="1 7"/>
<keyword evidence="2" id="KW-0820">tRNA-binding</keyword>